<sequence length="141" mass="16248">MKSTSDKHKDSSSDYVRKEVDFLLEMASPDFSSPPDSFEDSRILIVLENKNKIEKCRSQFKNVLGSGVSLHVIHNLQFSDNLYTDHFDLIIFQNNGKSKYFYSDAEVIVPNGASESFKNWFFKSPNAEKIHRILQKLNPNL</sequence>
<comment type="caution">
    <text evidence="1">The sequence shown here is derived from an EMBL/GenBank/DDBJ whole genome shotgun (WGS) entry which is preliminary data.</text>
</comment>
<name>A0ABQ1LKL1_9BACT</name>
<reference evidence="2" key="1">
    <citation type="journal article" date="2019" name="Int. J. Syst. Evol. Microbiol.">
        <title>The Global Catalogue of Microorganisms (GCM) 10K type strain sequencing project: providing services to taxonomists for standard genome sequencing and annotation.</title>
        <authorList>
            <consortium name="The Broad Institute Genomics Platform"/>
            <consortium name="The Broad Institute Genome Sequencing Center for Infectious Disease"/>
            <person name="Wu L."/>
            <person name="Ma J."/>
        </authorList>
    </citation>
    <scope>NUCLEOTIDE SEQUENCE [LARGE SCALE GENOMIC DNA]</scope>
    <source>
        <strain evidence="2">CGMCC 1.12479</strain>
    </source>
</reference>
<dbReference type="Proteomes" id="UP000635885">
    <property type="component" value="Unassembled WGS sequence"/>
</dbReference>
<protein>
    <submittedName>
        <fullName evidence="1">Uncharacterized protein</fullName>
    </submittedName>
</protein>
<organism evidence="1 2">
    <name type="scientific">Belliella aquatica</name>
    <dbReference type="NCBI Taxonomy" id="1323734"/>
    <lineage>
        <taxon>Bacteria</taxon>
        <taxon>Pseudomonadati</taxon>
        <taxon>Bacteroidota</taxon>
        <taxon>Cytophagia</taxon>
        <taxon>Cytophagales</taxon>
        <taxon>Cyclobacteriaceae</taxon>
        <taxon>Belliella</taxon>
    </lineage>
</organism>
<proteinExistence type="predicted"/>
<keyword evidence="2" id="KW-1185">Reference proteome</keyword>
<evidence type="ECO:0000313" key="1">
    <source>
        <dbReference type="EMBL" id="GGC25942.1"/>
    </source>
</evidence>
<gene>
    <name evidence="1" type="ORF">GCM10010993_01290</name>
</gene>
<accession>A0ABQ1LKL1</accession>
<dbReference type="EMBL" id="BMFD01000001">
    <property type="protein sequence ID" value="GGC25942.1"/>
    <property type="molecule type" value="Genomic_DNA"/>
</dbReference>
<evidence type="ECO:0000313" key="2">
    <source>
        <dbReference type="Proteomes" id="UP000635885"/>
    </source>
</evidence>
<dbReference type="RefSeq" id="WP_188438579.1">
    <property type="nucleotide sequence ID" value="NZ_BMFD01000001.1"/>
</dbReference>